<evidence type="ECO:0000256" key="4">
    <source>
        <dbReference type="ARBA" id="ARBA00022679"/>
    </source>
</evidence>
<dbReference type="PANTHER" id="PTHR30606">
    <property type="entry name" value="LIPID A BIOSYNTHESIS LAUROYL ACYLTRANSFERASE"/>
    <property type="match status" value="1"/>
</dbReference>
<dbReference type="PIRSF" id="PIRSF026649">
    <property type="entry name" value="MsbB"/>
    <property type="match status" value="1"/>
</dbReference>
<accession>A0A248LGT0</accession>
<name>A0A248LGT0_9NEIS</name>
<dbReference type="CDD" id="cd07984">
    <property type="entry name" value="LPLAT_LABLAT-like"/>
    <property type="match status" value="1"/>
</dbReference>
<dbReference type="EMBL" id="CP022115">
    <property type="protein sequence ID" value="ASJ23403.1"/>
    <property type="molecule type" value="Genomic_DNA"/>
</dbReference>
<keyword evidence="3" id="KW-0997">Cell inner membrane</keyword>
<reference evidence="8" key="1">
    <citation type="submission" date="2017-06" db="EMBL/GenBank/DDBJ databases">
        <title>Whole genome sequence of Laribacter hongkongensis LHGZ1.</title>
        <authorList>
            <person name="Chen D."/>
            <person name="Wu H."/>
            <person name="Chen J."/>
        </authorList>
    </citation>
    <scope>NUCLEOTIDE SEQUENCE [LARGE SCALE GENOMIC DNA]</scope>
    <source>
        <strain evidence="8">LHGZ1</strain>
    </source>
</reference>
<evidence type="ECO:0000256" key="6">
    <source>
        <dbReference type="ARBA" id="ARBA00023315"/>
    </source>
</evidence>
<comment type="subcellular location">
    <subcellularLocation>
        <location evidence="1">Cell inner membrane</location>
    </subcellularLocation>
</comment>
<dbReference type="GO" id="GO:0016746">
    <property type="term" value="F:acyltransferase activity"/>
    <property type="evidence" value="ECO:0007669"/>
    <property type="project" value="UniProtKB-KW"/>
</dbReference>
<evidence type="ECO:0000256" key="3">
    <source>
        <dbReference type="ARBA" id="ARBA00022519"/>
    </source>
</evidence>
<keyword evidence="6" id="KW-0012">Acyltransferase</keyword>
<protein>
    <submittedName>
        <fullName evidence="7">Acyl-transferase MsbB</fullName>
    </submittedName>
</protein>
<evidence type="ECO:0000256" key="2">
    <source>
        <dbReference type="ARBA" id="ARBA00022475"/>
    </source>
</evidence>
<sequence length="287" mass="33979">MRLALFVLWLLHFLPLSAIDRLARPVGWLAYHLVKPRRRVGERNLAACFPDWTPAARDRLLRDHFHAMARLLLEYGVVWYSPDARFRDLVRYKNLHYLTDLRDENVIILYPHFVGFEMCVFRLNQDVPLVSVYSNQKNELLDRKIYEGRQRYGNCKIISRREGLRSIIKAMKDHTPFLYLPDQDFGARDSVFVPFFGVPTATITGMSRIARLTRARVVPVIPRRISAAQYELECFPAWDDFPSGDETEDARRMNAFIEERVREQPEQYFWLHKRFKTRPEGEPPFYA</sequence>
<evidence type="ECO:0000313" key="7">
    <source>
        <dbReference type="EMBL" id="ASJ23403.1"/>
    </source>
</evidence>
<keyword evidence="5" id="KW-0472">Membrane</keyword>
<gene>
    <name evidence="7" type="primary">msbB</name>
    <name evidence="7" type="ORF">LHGZ1_0572</name>
</gene>
<dbReference type="AlphaFoldDB" id="A0A248LGT0"/>
<keyword evidence="2" id="KW-1003">Cell membrane</keyword>
<dbReference type="InterPro" id="IPR004960">
    <property type="entry name" value="LipA_acyltrans"/>
</dbReference>
<proteinExistence type="predicted"/>
<dbReference type="Pfam" id="PF03279">
    <property type="entry name" value="Lip_A_acyltrans"/>
    <property type="match status" value="1"/>
</dbReference>
<keyword evidence="4 7" id="KW-0808">Transferase</keyword>
<evidence type="ECO:0000256" key="1">
    <source>
        <dbReference type="ARBA" id="ARBA00004533"/>
    </source>
</evidence>
<evidence type="ECO:0000313" key="8">
    <source>
        <dbReference type="Proteomes" id="UP000197424"/>
    </source>
</evidence>
<evidence type="ECO:0000256" key="5">
    <source>
        <dbReference type="ARBA" id="ARBA00023136"/>
    </source>
</evidence>
<dbReference type="NCBIfam" id="NF006432">
    <property type="entry name" value="PRK08706.1"/>
    <property type="match status" value="1"/>
</dbReference>
<dbReference type="GO" id="GO:0005886">
    <property type="term" value="C:plasma membrane"/>
    <property type="evidence" value="ECO:0007669"/>
    <property type="project" value="UniProtKB-SubCell"/>
</dbReference>
<organism evidence="7 8">
    <name type="scientific">Laribacter hongkongensis</name>
    <dbReference type="NCBI Taxonomy" id="168471"/>
    <lineage>
        <taxon>Bacteria</taxon>
        <taxon>Pseudomonadati</taxon>
        <taxon>Pseudomonadota</taxon>
        <taxon>Betaproteobacteria</taxon>
        <taxon>Neisseriales</taxon>
        <taxon>Aquaspirillaceae</taxon>
        <taxon>Laribacter</taxon>
    </lineage>
</organism>
<dbReference type="PANTHER" id="PTHR30606:SF9">
    <property type="entry name" value="LIPID A BIOSYNTHESIS LAUROYLTRANSFERASE"/>
    <property type="match status" value="1"/>
</dbReference>
<dbReference type="Proteomes" id="UP000197424">
    <property type="component" value="Chromosome"/>
</dbReference>
<dbReference type="OrthoDB" id="9803456at2"/>
<dbReference type="GO" id="GO:0009247">
    <property type="term" value="P:glycolipid biosynthetic process"/>
    <property type="evidence" value="ECO:0007669"/>
    <property type="project" value="UniProtKB-ARBA"/>
</dbReference>
<dbReference type="RefSeq" id="WP_088860073.1">
    <property type="nucleotide sequence ID" value="NZ_CP022115.1"/>
</dbReference>